<evidence type="ECO:0000256" key="8">
    <source>
        <dbReference type="SAM" id="MobiDB-lite"/>
    </source>
</evidence>
<dbReference type="Pfam" id="PF17917">
    <property type="entry name" value="RT_RNaseH"/>
    <property type="match status" value="1"/>
</dbReference>
<dbReference type="CDD" id="cd01647">
    <property type="entry name" value="RT_LTR"/>
    <property type="match status" value="1"/>
</dbReference>
<organism evidence="10">
    <name type="scientific">Amphimedon queenslandica</name>
    <name type="common">Sponge</name>
    <dbReference type="NCBI Taxonomy" id="400682"/>
    <lineage>
        <taxon>Eukaryota</taxon>
        <taxon>Metazoa</taxon>
        <taxon>Porifera</taxon>
        <taxon>Demospongiae</taxon>
        <taxon>Heteroscleromorpha</taxon>
        <taxon>Haplosclerida</taxon>
        <taxon>Niphatidae</taxon>
        <taxon>Amphimedon</taxon>
    </lineage>
</organism>
<dbReference type="FunFam" id="3.10.10.10:FF:000007">
    <property type="entry name" value="Retrovirus-related Pol polyprotein from transposon 17.6-like Protein"/>
    <property type="match status" value="1"/>
</dbReference>
<keyword evidence="6" id="KW-0378">Hydrolase</keyword>
<evidence type="ECO:0000256" key="6">
    <source>
        <dbReference type="ARBA" id="ARBA00022801"/>
    </source>
</evidence>
<dbReference type="eggNOG" id="KOG0017">
    <property type="taxonomic scope" value="Eukaryota"/>
</dbReference>
<evidence type="ECO:0000313" key="10">
    <source>
        <dbReference type="EnsemblMetazoa" id="Aqu2.1.09550_001"/>
    </source>
</evidence>
<dbReference type="GO" id="GO:0008233">
    <property type="term" value="F:peptidase activity"/>
    <property type="evidence" value="ECO:0007669"/>
    <property type="project" value="UniProtKB-KW"/>
</dbReference>
<sequence>MSDNSRENQGRYFLRDLPRHDYRGQLRGLHIFRESYTSVDTEDCTEVEESLITGVSDPMEQLAAALASLTKLQEEQQRRWEEAQRQAEERHQEEERRREEAQRQAEERRREEERQRKEQAEERRREEERQRERHYEEIQAMQEQHMQQIEIMKGVLAEREGNSPHLKISPYQETEDIQDFIEAFEGDAEFITTLDLAKGYWQVPVNEKDREKTAFTSPRGLYQFKTMPFGLSGAPATFQRMMDEILRGTETFAGVYLDDIVIHSSIWRDHLNQLTDVLKRLDDAGLTIKLKKCTFGARECTYLGYQIGKGGVRPERRKIEAIINMVRPQTKKDLRTFLGITGYYRRFVQDYASIAEPLTELTRKKLPERVIWSEKAELAFQKLKTALTTAPLMKNPNFNQTFILQTDASGVGVGAILSQGEENLDEGPVAYFSKKLLPREQAYSTVEKECLAIILAIKHFSAYLIGRSFIIQTDHRALQWLHKFKEKNARLTRWSLILQPYNFTIQHRKGVANANADALSRLERKSTSCQRGREEM</sequence>
<name>A0A1X7T588_AMPQE</name>
<accession>A0A1X7T588</accession>
<protein>
    <recommendedName>
        <fullName evidence="9">Reverse transcriptase domain-containing protein</fullName>
    </recommendedName>
</protein>
<dbReference type="AlphaFoldDB" id="A0A1X7T588"/>
<evidence type="ECO:0000256" key="1">
    <source>
        <dbReference type="ARBA" id="ARBA00022670"/>
    </source>
</evidence>
<dbReference type="GO" id="GO:0003964">
    <property type="term" value="F:RNA-directed DNA polymerase activity"/>
    <property type="evidence" value="ECO:0007669"/>
    <property type="project" value="UniProtKB-KW"/>
</dbReference>
<keyword evidence="1" id="KW-0645">Protease</keyword>
<evidence type="ECO:0000256" key="7">
    <source>
        <dbReference type="ARBA" id="ARBA00022918"/>
    </source>
</evidence>
<dbReference type="InterPro" id="IPR050951">
    <property type="entry name" value="Retrovirus_Pol_polyprotein"/>
</dbReference>
<dbReference type="InterPro" id="IPR000477">
    <property type="entry name" value="RT_dom"/>
</dbReference>
<evidence type="ECO:0000256" key="4">
    <source>
        <dbReference type="ARBA" id="ARBA00022722"/>
    </source>
</evidence>
<dbReference type="CDD" id="cd09274">
    <property type="entry name" value="RNase_HI_RT_Ty3"/>
    <property type="match status" value="1"/>
</dbReference>
<dbReference type="GO" id="GO:0004519">
    <property type="term" value="F:endonuclease activity"/>
    <property type="evidence" value="ECO:0007669"/>
    <property type="project" value="UniProtKB-KW"/>
</dbReference>
<dbReference type="PROSITE" id="PS50878">
    <property type="entry name" value="RT_POL"/>
    <property type="match status" value="1"/>
</dbReference>
<dbReference type="FunFam" id="3.10.20.370:FF:000001">
    <property type="entry name" value="Retrovirus-related Pol polyprotein from transposon 17.6-like protein"/>
    <property type="match status" value="1"/>
</dbReference>
<dbReference type="Gene3D" id="3.10.20.370">
    <property type="match status" value="1"/>
</dbReference>
<feature type="domain" description="Reverse transcriptase" evidence="9">
    <location>
        <begin position="95"/>
        <end position="307"/>
    </location>
</feature>
<keyword evidence="2" id="KW-0808">Transferase</keyword>
<dbReference type="EnsemblMetazoa" id="Aqu2.1.09550_001">
    <property type="protein sequence ID" value="Aqu2.1.09550_001"/>
    <property type="gene ID" value="Aqu2.1.09550"/>
</dbReference>
<dbReference type="PANTHER" id="PTHR37984">
    <property type="entry name" value="PROTEIN CBG26694"/>
    <property type="match status" value="1"/>
</dbReference>
<dbReference type="Gene3D" id="3.10.10.10">
    <property type="entry name" value="HIV Type 1 Reverse Transcriptase, subunit A, domain 1"/>
    <property type="match status" value="1"/>
</dbReference>
<dbReference type="FunFam" id="3.30.70.270:FF:000020">
    <property type="entry name" value="Transposon Tf2-6 polyprotein-like Protein"/>
    <property type="match status" value="1"/>
</dbReference>
<keyword evidence="5" id="KW-0255">Endonuclease</keyword>
<keyword evidence="4" id="KW-0540">Nuclease</keyword>
<dbReference type="PANTHER" id="PTHR37984:SF5">
    <property type="entry name" value="PROTEIN NYNRIN-LIKE"/>
    <property type="match status" value="1"/>
</dbReference>
<keyword evidence="3" id="KW-0548">Nucleotidyltransferase</keyword>
<dbReference type="GO" id="GO:0006508">
    <property type="term" value="P:proteolysis"/>
    <property type="evidence" value="ECO:0007669"/>
    <property type="project" value="UniProtKB-KW"/>
</dbReference>
<keyword evidence="7" id="KW-0695">RNA-directed DNA polymerase</keyword>
<dbReference type="InParanoid" id="A0A1X7T588"/>
<evidence type="ECO:0000256" key="2">
    <source>
        <dbReference type="ARBA" id="ARBA00022679"/>
    </source>
</evidence>
<evidence type="ECO:0000259" key="9">
    <source>
        <dbReference type="PROSITE" id="PS50878"/>
    </source>
</evidence>
<proteinExistence type="predicted"/>
<reference evidence="10" key="1">
    <citation type="submission" date="2017-05" db="UniProtKB">
        <authorList>
            <consortium name="EnsemblMetazoa"/>
        </authorList>
    </citation>
    <scope>IDENTIFICATION</scope>
</reference>
<dbReference type="InterPro" id="IPR041373">
    <property type="entry name" value="RT_RNaseH"/>
</dbReference>
<dbReference type="InterPro" id="IPR043128">
    <property type="entry name" value="Rev_trsase/Diguanyl_cyclase"/>
</dbReference>
<dbReference type="Pfam" id="PF00078">
    <property type="entry name" value="RVT_1"/>
    <property type="match status" value="1"/>
</dbReference>
<dbReference type="Gene3D" id="3.30.70.270">
    <property type="match status" value="2"/>
</dbReference>
<evidence type="ECO:0000256" key="3">
    <source>
        <dbReference type="ARBA" id="ARBA00022695"/>
    </source>
</evidence>
<dbReference type="InterPro" id="IPR043502">
    <property type="entry name" value="DNA/RNA_pol_sf"/>
</dbReference>
<dbReference type="SUPFAM" id="SSF56672">
    <property type="entry name" value="DNA/RNA polymerases"/>
    <property type="match status" value="1"/>
</dbReference>
<feature type="region of interest" description="Disordered" evidence="8">
    <location>
        <begin position="78"/>
        <end position="132"/>
    </location>
</feature>
<evidence type="ECO:0000256" key="5">
    <source>
        <dbReference type="ARBA" id="ARBA00022759"/>
    </source>
</evidence>